<dbReference type="Pfam" id="PF21906">
    <property type="entry name" value="WHD_NrtR"/>
    <property type="match status" value="1"/>
</dbReference>
<dbReference type="PANTHER" id="PTHR43736">
    <property type="entry name" value="ADP-RIBOSE PYROPHOSPHATASE"/>
    <property type="match status" value="1"/>
</dbReference>
<evidence type="ECO:0000313" key="4">
    <source>
        <dbReference type="Proteomes" id="UP000234331"/>
    </source>
</evidence>
<accession>A0A2I2KZJ7</accession>
<keyword evidence="1 3" id="KW-0378">Hydrolase</keyword>
<dbReference type="SUPFAM" id="SSF55811">
    <property type="entry name" value="Nudix"/>
    <property type="match status" value="1"/>
</dbReference>
<dbReference type="PANTHER" id="PTHR43736:SF4">
    <property type="entry name" value="SLR1690 PROTEIN"/>
    <property type="match status" value="1"/>
</dbReference>
<proteinExistence type="predicted"/>
<dbReference type="CDD" id="cd18873">
    <property type="entry name" value="NUDIX_NadM_like"/>
    <property type="match status" value="1"/>
</dbReference>
<keyword evidence="4" id="KW-1185">Reference proteome</keyword>
<dbReference type="Proteomes" id="UP000234331">
    <property type="component" value="Unassembled WGS sequence"/>
</dbReference>
<dbReference type="Gene3D" id="1.10.10.10">
    <property type="entry name" value="Winged helix-like DNA-binding domain superfamily/Winged helix DNA-binding domain"/>
    <property type="match status" value="1"/>
</dbReference>
<organism evidence="3 4">
    <name type="scientific">Frankia canadensis</name>
    <dbReference type="NCBI Taxonomy" id="1836972"/>
    <lineage>
        <taxon>Bacteria</taxon>
        <taxon>Bacillati</taxon>
        <taxon>Actinomycetota</taxon>
        <taxon>Actinomycetes</taxon>
        <taxon>Frankiales</taxon>
        <taxon>Frankiaceae</taxon>
        <taxon>Frankia</taxon>
    </lineage>
</organism>
<reference evidence="3 4" key="1">
    <citation type="submission" date="2017-06" db="EMBL/GenBank/DDBJ databases">
        <authorList>
            <person name="Kim H.J."/>
            <person name="Triplett B.A."/>
        </authorList>
    </citation>
    <scope>NUCLEOTIDE SEQUENCE [LARGE SCALE GENOMIC DNA]</scope>
    <source>
        <strain evidence="3">FRACA_ARgP5</strain>
    </source>
</reference>
<dbReference type="InterPro" id="IPR020084">
    <property type="entry name" value="NUDIX_hydrolase_CS"/>
</dbReference>
<dbReference type="InterPro" id="IPR036390">
    <property type="entry name" value="WH_DNA-bd_sf"/>
</dbReference>
<dbReference type="InterPro" id="IPR015797">
    <property type="entry name" value="NUDIX_hydrolase-like_dom_sf"/>
</dbReference>
<name>A0A2I2KZJ7_9ACTN</name>
<dbReference type="AlphaFoldDB" id="A0A2I2KZJ7"/>
<evidence type="ECO:0000313" key="3">
    <source>
        <dbReference type="EMBL" id="SNQ51079.1"/>
    </source>
</evidence>
<evidence type="ECO:0000259" key="2">
    <source>
        <dbReference type="PROSITE" id="PS51462"/>
    </source>
</evidence>
<dbReference type="PROSITE" id="PS51462">
    <property type="entry name" value="NUDIX"/>
    <property type="match status" value="1"/>
</dbReference>
<sequence>MNRPRTTVTLTADLVIVTIRAGQLCVLTVERGNEPFAGRTALPGGFLRGRESLDETAARELGEETGLDAEALHLQQVGVYSAPERDPRTPRVITCAYLAIAPHLPSPRAGSDARAASWLPVTEARRLKLAFDHNQILDDAVELARDQLQFRTIAPAFCRREFTIAELREVYEVVWGVNLDKPNFHRKVTDAPGFLAPTGRKRPTGNGRPAALYRAGHATALVPPMMRPTGSAF</sequence>
<dbReference type="PROSITE" id="PS00893">
    <property type="entry name" value="NUDIX_BOX"/>
    <property type="match status" value="1"/>
</dbReference>
<evidence type="ECO:0000256" key="1">
    <source>
        <dbReference type="ARBA" id="ARBA00022801"/>
    </source>
</evidence>
<dbReference type="SUPFAM" id="SSF46785">
    <property type="entry name" value="Winged helix' DNA-binding domain"/>
    <property type="match status" value="1"/>
</dbReference>
<gene>
    <name evidence="3" type="ORF">FRACA_60065</name>
</gene>
<dbReference type="GO" id="GO:0016787">
    <property type="term" value="F:hydrolase activity"/>
    <property type="evidence" value="ECO:0007669"/>
    <property type="project" value="UniProtKB-KW"/>
</dbReference>
<feature type="domain" description="Nudix hydrolase" evidence="2">
    <location>
        <begin position="9"/>
        <end position="145"/>
    </location>
</feature>
<protein>
    <submittedName>
        <fullName evidence="3">NUDIX hydrolase</fullName>
    </submittedName>
</protein>
<dbReference type="OrthoDB" id="9786141at2"/>
<dbReference type="InterPro" id="IPR036388">
    <property type="entry name" value="WH-like_DNA-bd_sf"/>
</dbReference>
<dbReference type="InterPro" id="IPR000086">
    <property type="entry name" value="NUDIX_hydrolase_dom"/>
</dbReference>
<dbReference type="InterPro" id="IPR054105">
    <property type="entry name" value="WHD_NrtR"/>
</dbReference>
<dbReference type="Pfam" id="PF00293">
    <property type="entry name" value="NUDIX"/>
    <property type="match status" value="1"/>
</dbReference>
<dbReference type="Gene3D" id="3.90.79.10">
    <property type="entry name" value="Nucleoside Triphosphate Pyrophosphohydrolase"/>
    <property type="match status" value="1"/>
</dbReference>
<dbReference type="EMBL" id="FZMO01000525">
    <property type="protein sequence ID" value="SNQ51079.1"/>
    <property type="molecule type" value="Genomic_DNA"/>
</dbReference>